<dbReference type="InParanoid" id="D3BVD9"/>
<proteinExistence type="predicted"/>
<sequence>MAEAGAHSDSIILTSLTVSTISVLYHRLSYTIKFSILKSKENVDDTMTLLIIKQKDKNIIGKSGNIVETVIKTTTTITNLKSSESLIGQAFEGVEVEDKSMSRSLSNLILPKCIGESNINEINRNDGFILYRKYNLQDYQQSEKLPRQAFYLNGKIVITSLSVSDLHAYSVAFFVRFIDGYLVNNQINGMAPGESRISFGNNSFTADSALSIFPIPPNNYSTKPLVVEVNRKSQSVRMFFQKCRLYFNNPYINIVLGVHIWERQPAVNGSFNAISFYFQRFPNDPRVVRLISFGSAQTTSRRENKFLRYSGLQQHDLEGNLQNHPNPVIASVAPYIISIPAVDIFGPGHIYQNLPNLDFDLFQLKTIIEAVPDFSI</sequence>
<gene>
    <name evidence="1" type="ORF">PPL_11665</name>
</gene>
<comment type="caution">
    <text evidence="1">The sequence shown here is derived from an EMBL/GenBank/DDBJ whole genome shotgun (WGS) entry which is preliminary data.</text>
</comment>
<dbReference type="EMBL" id="ADBJ01000062">
    <property type="protein sequence ID" value="EFA74696.1"/>
    <property type="molecule type" value="Genomic_DNA"/>
</dbReference>
<dbReference type="AlphaFoldDB" id="D3BVD9"/>
<evidence type="ECO:0000313" key="1">
    <source>
        <dbReference type="EMBL" id="EFA74696.1"/>
    </source>
</evidence>
<dbReference type="OMA" id="GVHIWER"/>
<dbReference type="Proteomes" id="UP000001396">
    <property type="component" value="Unassembled WGS sequence"/>
</dbReference>
<organism evidence="1 2">
    <name type="scientific">Heterostelium pallidum (strain ATCC 26659 / Pp 5 / PN500)</name>
    <name type="common">Cellular slime mold</name>
    <name type="synonym">Polysphondylium pallidum</name>
    <dbReference type="NCBI Taxonomy" id="670386"/>
    <lineage>
        <taxon>Eukaryota</taxon>
        <taxon>Amoebozoa</taxon>
        <taxon>Evosea</taxon>
        <taxon>Eumycetozoa</taxon>
        <taxon>Dictyostelia</taxon>
        <taxon>Acytosteliales</taxon>
        <taxon>Acytosteliaceae</taxon>
        <taxon>Heterostelium</taxon>
    </lineage>
</organism>
<reference evidence="1 2" key="1">
    <citation type="journal article" date="2011" name="Genome Res.">
        <title>Phylogeny-wide analysis of social amoeba genomes highlights ancient origins for complex intercellular communication.</title>
        <authorList>
            <person name="Heidel A.J."/>
            <person name="Lawal H.M."/>
            <person name="Felder M."/>
            <person name="Schilde C."/>
            <person name="Helps N.R."/>
            <person name="Tunggal B."/>
            <person name="Rivero F."/>
            <person name="John U."/>
            <person name="Schleicher M."/>
            <person name="Eichinger L."/>
            <person name="Platzer M."/>
            <person name="Noegel A.A."/>
            <person name="Schaap P."/>
            <person name="Gloeckner G."/>
        </authorList>
    </citation>
    <scope>NUCLEOTIDE SEQUENCE [LARGE SCALE GENOMIC DNA]</scope>
    <source>
        <strain evidence="2">ATCC 26659 / Pp 5 / PN500</strain>
    </source>
</reference>
<dbReference type="GeneID" id="31367133"/>
<protein>
    <submittedName>
        <fullName evidence="1">Uncharacterized protein</fullName>
    </submittedName>
</protein>
<accession>D3BVD9</accession>
<name>D3BVD9_HETP5</name>
<evidence type="ECO:0000313" key="2">
    <source>
        <dbReference type="Proteomes" id="UP000001396"/>
    </source>
</evidence>
<keyword evidence="2" id="KW-1185">Reference proteome</keyword>
<dbReference type="RefSeq" id="XP_020426830.1">
    <property type="nucleotide sequence ID" value="XM_020582414.1"/>
</dbReference>
<dbReference type="FunCoup" id="D3BVD9">
    <property type="interactions" value="113"/>
</dbReference>